<dbReference type="RefSeq" id="WP_225239874.1">
    <property type="nucleotide sequence ID" value="NZ_JAHYBX010000008.1"/>
</dbReference>
<keyword evidence="2" id="KW-1185">Reference proteome</keyword>
<protein>
    <submittedName>
        <fullName evidence="1">DUF2939 domain-containing protein</fullName>
    </submittedName>
</protein>
<gene>
    <name evidence="1" type="ORF">LE190_17315</name>
</gene>
<comment type="caution">
    <text evidence="1">The sequence shown here is derived from an EMBL/GenBank/DDBJ whole genome shotgun (WGS) entry which is preliminary data.</text>
</comment>
<evidence type="ECO:0000313" key="1">
    <source>
        <dbReference type="EMBL" id="MCA1857677.1"/>
    </source>
</evidence>
<dbReference type="Pfam" id="PF11159">
    <property type="entry name" value="DUF2939"/>
    <property type="match status" value="1"/>
</dbReference>
<proteinExistence type="predicted"/>
<dbReference type="EMBL" id="JAHYBX010000008">
    <property type="protein sequence ID" value="MCA1857677.1"/>
    <property type="molecule type" value="Genomic_DNA"/>
</dbReference>
<sequence>MNAAGKGERKGGKRLLTAVAVAALLLAVTSYASPWWRLHQLQGAVAQRDAARVAAFVDFPALRASVKAQVVASMEGPAQPGAASDNPFAAFGKAMALAVIDPVVDAAVSPAGVLAMLEAGELRVARHSGRNAGREAEQPADAGRQEARYALSYQSWDRVAIARADRDGGAFILHRHGLWDWKLGGIALPRTN</sequence>
<name>A0ABS7YF98_9BURK</name>
<dbReference type="Proteomes" id="UP001198602">
    <property type="component" value="Unassembled WGS sequence"/>
</dbReference>
<organism evidence="1 2">
    <name type="scientific">Massilia hydrophila</name>
    <dbReference type="NCBI Taxonomy" id="3044279"/>
    <lineage>
        <taxon>Bacteria</taxon>
        <taxon>Pseudomonadati</taxon>
        <taxon>Pseudomonadota</taxon>
        <taxon>Betaproteobacteria</taxon>
        <taxon>Burkholderiales</taxon>
        <taxon>Oxalobacteraceae</taxon>
        <taxon>Telluria group</taxon>
        <taxon>Massilia</taxon>
    </lineage>
</organism>
<dbReference type="InterPro" id="IPR021330">
    <property type="entry name" value="DUF2939"/>
</dbReference>
<accession>A0ABS7YF98</accession>
<evidence type="ECO:0000313" key="2">
    <source>
        <dbReference type="Proteomes" id="UP001198602"/>
    </source>
</evidence>
<reference evidence="1 2" key="1">
    <citation type="submission" date="2021-07" db="EMBL/GenBank/DDBJ databases">
        <title>Characterization of Violacein-producing bacteria and related species.</title>
        <authorList>
            <person name="Wilson H.S."/>
            <person name="De Leon M.E."/>
        </authorList>
    </citation>
    <scope>NUCLEOTIDE SEQUENCE [LARGE SCALE GENOMIC DNA]</scope>
    <source>
        <strain evidence="1 2">HSC-2F05</strain>
    </source>
</reference>